<feature type="transmembrane region" description="Helical" evidence="1">
    <location>
        <begin position="154"/>
        <end position="178"/>
    </location>
</feature>
<evidence type="ECO:0000313" key="3">
    <source>
        <dbReference type="Proteomes" id="UP000594468"/>
    </source>
</evidence>
<organism evidence="2 3">
    <name type="scientific">Phototrophicus methaneseepsis</name>
    <dbReference type="NCBI Taxonomy" id="2710758"/>
    <lineage>
        <taxon>Bacteria</taxon>
        <taxon>Bacillati</taxon>
        <taxon>Chloroflexota</taxon>
        <taxon>Candidatus Thermofontia</taxon>
        <taxon>Phototrophicales</taxon>
        <taxon>Phototrophicaceae</taxon>
        <taxon>Phototrophicus</taxon>
    </lineage>
</organism>
<feature type="transmembrane region" description="Helical" evidence="1">
    <location>
        <begin position="55"/>
        <end position="76"/>
    </location>
</feature>
<keyword evidence="1" id="KW-0812">Transmembrane</keyword>
<sequence length="362" mass="39588">MTTTQKRAIYGLFTLSLLLALLAAALDLVAATRYLPASHLPMDALTTLQSIAHGLREVTLFMGFLAGGVHIVIQNDPRQADMPLIRRLSLQMQKDKMLQIWALGLLIVVVSTLAMLIMPPAAQAMLQTLRLYVGYLLAGLAIAFWLMTRFSNVVYAWALRGLRSTAVMLSAAGLLLSIAPMQPLNILLIIGVPLAYMIFAAHSYRALSDPNPAKTLAAHWLALGVLLLGIGAVLATMLSLSSVQPYLTGTPWRDLQYEMMTMGLLAWVLSLLNQGVAELRAHNRRVTGFIPLWMLSASIFGGGFVLALISVVMSYGLYVFGFSAAEIQPTLVPLYLLWVGSKLVITLGLSIYSLQFYARRLQ</sequence>
<keyword evidence="1" id="KW-0472">Membrane</keyword>
<accession>A0A7S8IDP1</accession>
<dbReference type="EMBL" id="CP062983">
    <property type="protein sequence ID" value="QPC82830.1"/>
    <property type="molecule type" value="Genomic_DNA"/>
</dbReference>
<gene>
    <name evidence="2" type="ORF">G4Y79_00190</name>
</gene>
<proteinExistence type="predicted"/>
<feature type="transmembrane region" description="Helical" evidence="1">
    <location>
        <begin position="184"/>
        <end position="204"/>
    </location>
</feature>
<name>A0A7S8IDP1_9CHLR</name>
<keyword evidence="1" id="KW-1133">Transmembrane helix</keyword>
<feature type="transmembrane region" description="Helical" evidence="1">
    <location>
        <begin position="216"/>
        <end position="239"/>
    </location>
</feature>
<dbReference type="AlphaFoldDB" id="A0A7S8IDP1"/>
<feature type="transmembrane region" description="Helical" evidence="1">
    <location>
        <begin position="289"/>
        <end position="315"/>
    </location>
</feature>
<feature type="transmembrane region" description="Helical" evidence="1">
    <location>
        <begin position="97"/>
        <end position="117"/>
    </location>
</feature>
<dbReference type="RefSeq" id="WP_195170899.1">
    <property type="nucleotide sequence ID" value="NZ_CP062983.1"/>
</dbReference>
<feature type="transmembrane region" description="Helical" evidence="1">
    <location>
        <begin position="129"/>
        <end position="147"/>
    </location>
</feature>
<protein>
    <submittedName>
        <fullName evidence="2">Uncharacterized protein</fullName>
    </submittedName>
</protein>
<dbReference type="Proteomes" id="UP000594468">
    <property type="component" value="Chromosome"/>
</dbReference>
<evidence type="ECO:0000313" key="2">
    <source>
        <dbReference type="EMBL" id="QPC82830.1"/>
    </source>
</evidence>
<reference evidence="2 3" key="1">
    <citation type="submission" date="2020-02" db="EMBL/GenBank/DDBJ databases">
        <authorList>
            <person name="Zheng R.K."/>
            <person name="Sun C.M."/>
        </authorList>
    </citation>
    <scope>NUCLEOTIDE SEQUENCE [LARGE SCALE GENOMIC DNA]</scope>
    <source>
        <strain evidence="3">rifampicinis</strain>
    </source>
</reference>
<feature type="transmembrane region" description="Helical" evidence="1">
    <location>
        <begin position="259"/>
        <end position="277"/>
    </location>
</feature>
<dbReference type="KEGG" id="pmet:G4Y79_00190"/>
<keyword evidence="3" id="KW-1185">Reference proteome</keyword>
<evidence type="ECO:0000256" key="1">
    <source>
        <dbReference type="SAM" id="Phobius"/>
    </source>
</evidence>
<feature type="transmembrane region" description="Helical" evidence="1">
    <location>
        <begin position="335"/>
        <end position="358"/>
    </location>
</feature>